<comment type="caution">
    <text evidence="4">The sequence shown here is derived from an EMBL/GenBank/DDBJ whole genome shotgun (WGS) entry which is preliminary data.</text>
</comment>
<feature type="compositionally biased region" description="Polar residues" evidence="1">
    <location>
        <begin position="307"/>
        <end position="334"/>
    </location>
</feature>
<keyword evidence="2" id="KW-0472">Membrane</keyword>
<feature type="compositionally biased region" description="Basic and acidic residues" evidence="1">
    <location>
        <begin position="216"/>
        <end position="235"/>
    </location>
</feature>
<dbReference type="Proteomes" id="UP000709295">
    <property type="component" value="Unassembled WGS sequence"/>
</dbReference>
<dbReference type="AlphaFoldDB" id="A0A8J5JD83"/>
<feature type="signal peptide" evidence="3">
    <location>
        <begin position="1"/>
        <end position="20"/>
    </location>
</feature>
<proteinExistence type="predicted"/>
<feature type="transmembrane region" description="Helical" evidence="2">
    <location>
        <begin position="569"/>
        <end position="595"/>
    </location>
</feature>
<evidence type="ECO:0000256" key="2">
    <source>
        <dbReference type="SAM" id="Phobius"/>
    </source>
</evidence>
<organism evidence="4 5">
    <name type="scientific">Phytophthora aleatoria</name>
    <dbReference type="NCBI Taxonomy" id="2496075"/>
    <lineage>
        <taxon>Eukaryota</taxon>
        <taxon>Sar</taxon>
        <taxon>Stramenopiles</taxon>
        <taxon>Oomycota</taxon>
        <taxon>Peronosporomycetes</taxon>
        <taxon>Peronosporales</taxon>
        <taxon>Peronosporaceae</taxon>
        <taxon>Phytophthora</taxon>
    </lineage>
</organism>
<evidence type="ECO:0000313" key="4">
    <source>
        <dbReference type="EMBL" id="KAG6976210.1"/>
    </source>
</evidence>
<protein>
    <submittedName>
        <fullName evidence="4">Uncharacterized protein</fullName>
    </submittedName>
</protein>
<feature type="compositionally biased region" description="Basic and acidic residues" evidence="1">
    <location>
        <begin position="119"/>
        <end position="132"/>
    </location>
</feature>
<feature type="compositionally biased region" description="Low complexity" evidence="1">
    <location>
        <begin position="377"/>
        <end position="415"/>
    </location>
</feature>
<feature type="region of interest" description="Disordered" evidence="1">
    <location>
        <begin position="108"/>
        <end position="173"/>
    </location>
</feature>
<accession>A0A8J5JD83</accession>
<feature type="region of interest" description="Disordered" evidence="1">
    <location>
        <begin position="202"/>
        <end position="434"/>
    </location>
</feature>
<reference evidence="4" key="1">
    <citation type="submission" date="2021-01" db="EMBL/GenBank/DDBJ databases">
        <title>Phytophthora aleatoria, a newly-described species from Pinus radiata is distinct from Phytophthora cactorum isolates based on comparative genomics.</title>
        <authorList>
            <person name="Mcdougal R."/>
            <person name="Panda P."/>
            <person name="Williams N."/>
            <person name="Studholme D.J."/>
        </authorList>
    </citation>
    <scope>NUCLEOTIDE SEQUENCE</scope>
    <source>
        <strain evidence="4">NZFS 4037</strain>
    </source>
</reference>
<keyword evidence="5" id="KW-1185">Reference proteome</keyword>
<keyword evidence="2" id="KW-1133">Transmembrane helix</keyword>
<sequence length="622" mass="66844">MRLYLGCVVATALLASRISAEVNFVATSKRLSGVYGEPLLANQQNAKDSKEIPLQYATDEKIGLLRGTATEQTTSPLIDKTTYFTPRQAAGDEYGAKVIDAVVPWENKPFQPDNAKNSASDEHEYMSDRDGGDVDASVNDPNSNAGDIVGAGLNSEDPVQSETDSPDEDEEHEMKTMVVNDEYVRWDQDDCNPCEVPTQVPTLAPIYPRGDDDYEDHLPIVTDDHKPWEELKEDLPADTEAPTENPALSPNYSPRDDDYEEHLPIVNDEYDSWDELKESFQPYPNEPTDAPTPGPDTIPPPADSTAPEDTTAPQKDSTAPEDTTVPPNDTTAPKDTTAPLADTKSPEDTTAPPKDTTAPEDTTTPLKDTAAPDDTQAPPKDSTAPTDTTAPPKDTTAAPVDTTVDTTAPPTGSTPKPHEPTPAPTKEEEPTQPNDAYVVCPVGQQSIGVVGWDHDGCVTSGHVCVADTFGACPSGAHCTWLDTGVYGCKDGEGCSSNEQTIGVVGWDYDGCIVSDNVCVAQLEETSRNHISWNHKKHHRDRKDGENVQRNEINIGKVGNNHDRSPSDTLSAGAIAGIAIGCAVFVAVVVGSVLFWQKAHARQHEELLFADLSDTGGGDYAAM</sequence>
<evidence type="ECO:0000313" key="5">
    <source>
        <dbReference type="Proteomes" id="UP000709295"/>
    </source>
</evidence>
<name>A0A8J5JD83_9STRA</name>
<keyword evidence="3" id="KW-0732">Signal</keyword>
<feature type="compositionally biased region" description="Pro residues" evidence="1">
    <location>
        <begin position="290"/>
        <end position="302"/>
    </location>
</feature>
<feature type="chain" id="PRO_5035288778" evidence="3">
    <location>
        <begin position="21"/>
        <end position="622"/>
    </location>
</feature>
<feature type="compositionally biased region" description="Low complexity" evidence="1">
    <location>
        <begin position="348"/>
        <end position="365"/>
    </location>
</feature>
<gene>
    <name evidence="4" type="ORF">JG688_00001595</name>
</gene>
<feature type="region of interest" description="Disordered" evidence="1">
    <location>
        <begin position="531"/>
        <end position="565"/>
    </location>
</feature>
<dbReference type="EMBL" id="JAENGY010000038">
    <property type="protein sequence ID" value="KAG6976210.1"/>
    <property type="molecule type" value="Genomic_DNA"/>
</dbReference>
<evidence type="ECO:0000256" key="1">
    <source>
        <dbReference type="SAM" id="MobiDB-lite"/>
    </source>
</evidence>
<evidence type="ECO:0000256" key="3">
    <source>
        <dbReference type="SAM" id="SignalP"/>
    </source>
</evidence>
<keyword evidence="2" id="KW-0812">Transmembrane</keyword>